<feature type="domain" description="Thioesterase" evidence="2">
    <location>
        <begin position="219"/>
        <end position="293"/>
    </location>
</feature>
<dbReference type="InterPro" id="IPR029069">
    <property type="entry name" value="HotDog_dom_sf"/>
</dbReference>
<evidence type="ECO:0000313" key="4">
    <source>
        <dbReference type="Proteomes" id="UP000291084"/>
    </source>
</evidence>
<reference evidence="3 4" key="1">
    <citation type="journal article" date="2015" name="Sci. Rep.">
        <title>The power of single molecule real-time sequencing technology in the de novo assembly of a eukaryotic genome.</title>
        <authorList>
            <person name="Sakai H."/>
            <person name="Naito K."/>
            <person name="Ogiso-Tanaka E."/>
            <person name="Takahashi Y."/>
            <person name="Iseki K."/>
            <person name="Muto C."/>
            <person name="Satou K."/>
            <person name="Teruya K."/>
            <person name="Shiroma A."/>
            <person name="Shimoji M."/>
            <person name="Hirano T."/>
            <person name="Itoh T."/>
            <person name="Kaga A."/>
            <person name="Tomooka N."/>
        </authorList>
    </citation>
    <scope>NUCLEOTIDE SEQUENCE [LARGE SCALE GENOMIC DNA]</scope>
    <source>
        <strain evidence="4">cv. Shumari</strain>
    </source>
</reference>
<dbReference type="EMBL" id="AP015042">
    <property type="protein sequence ID" value="BAT97890.1"/>
    <property type="molecule type" value="Genomic_DNA"/>
</dbReference>
<gene>
    <name evidence="3" type="primary">Vigan.09G147200</name>
    <name evidence="3" type="ORF">VIGAN_09147200</name>
</gene>
<dbReference type="PANTHER" id="PTHR21660">
    <property type="entry name" value="THIOESTERASE SUPERFAMILY MEMBER-RELATED"/>
    <property type="match status" value="1"/>
</dbReference>
<evidence type="ECO:0000313" key="3">
    <source>
        <dbReference type="EMBL" id="BAT97890.1"/>
    </source>
</evidence>
<dbReference type="InterPro" id="IPR039298">
    <property type="entry name" value="ACOT13"/>
</dbReference>
<dbReference type="SUPFAM" id="SSF54637">
    <property type="entry name" value="Thioesterase/thiol ester dehydrase-isomerase"/>
    <property type="match status" value="2"/>
</dbReference>
<keyword evidence="4" id="KW-1185">Reference proteome</keyword>
<comment type="similarity">
    <text evidence="1">Belongs to the thioesterase PaaI family.</text>
</comment>
<dbReference type="Pfam" id="PF03061">
    <property type="entry name" value="4HBT"/>
    <property type="match status" value="1"/>
</dbReference>
<evidence type="ECO:0000259" key="2">
    <source>
        <dbReference type="Pfam" id="PF03061"/>
    </source>
</evidence>
<dbReference type="InterPro" id="IPR006683">
    <property type="entry name" value="Thioestr_dom"/>
</dbReference>
<dbReference type="PANTHER" id="PTHR21660:SF12">
    <property type="entry name" value="OS07G0462700 PROTEIN"/>
    <property type="match status" value="1"/>
</dbReference>
<dbReference type="AlphaFoldDB" id="A0A0S3SYZ4"/>
<protein>
    <recommendedName>
        <fullName evidence="2">Thioesterase domain-containing protein</fullName>
    </recommendedName>
</protein>
<dbReference type="Proteomes" id="UP000291084">
    <property type="component" value="Chromosome 9"/>
</dbReference>
<name>A0A0S3SYZ4_PHAAN</name>
<dbReference type="Gene3D" id="3.10.129.10">
    <property type="entry name" value="Hotdog Thioesterase"/>
    <property type="match status" value="2"/>
</dbReference>
<proteinExistence type="inferred from homology"/>
<evidence type="ECO:0000256" key="1">
    <source>
        <dbReference type="ARBA" id="ARBA00008324"/>
    </source>
</evidence>
<dbReference type="OrthoDB" id="46529at2759"/>
<dbReference type="GO" id="GO:0047617">
    <property type="term" value="F:fatty acyl-CoA hydrolase activity"/>
    <property type="evidence" value="ECO:0007669"/>
    <property type="project" value="InterPro"/>
</dbReference>
<organism evidence="3 4">
    <name type="scientific">Vigna angularis var. angularis</name>
    <dbReference type="NCBI Taxonomy" id="157739"/>
    <lineage>
        <taxon>Eukaryota</taxon>
        <taxon>Viridiplantae</taxon>
        <taxon>Streptophyta</taxon>
        <taxon>Embryophyta</taxon>
        <taxon>Tracheophyta</taxon>
        <taxon>Spermatophyta</taxon>
        <taxon>Magnoliopsida</taxon>
        <taxon>eudicotyledons</taxon>
        <taxon>Gunneridae</taxon>
        <taxon>Pentapetalae</taxon>
        <taxon>rosids</taxon>
        <taxon>fabids</taxon>
        <taxon>Fabales</taxon>
        <taxon>Fabaceae</taxon>
        <taxon>Papilionoideae</taxon>
        <taxon>50 kb inversion clade</taxon>
        <taxon>NPAAA clade</taxon>
        <taxon>indigoferoid/millettioid clade</taxon>
        <taxon>Phaseoleae</taxon>
        <taxon>Vigna</taxon>
    </lineage>
</organism>
<accession>A0A0S3SYZ4</accession>
<sequence>MGSEKGESSCASPWLKISKEVDPAAASQTLRFVDRMGASIAVPPKWEARGTYGHLYRNFIKVLHIQPGRISISVHAKPPICNGYGTLHGGSVGTLAEILSIACARTVVAEDKELFLGEISISYMSATPVNGKSSEMGSEKAESSCASPWLKISKEVDPAVASAALRFVDRLGASTAVPPKWDARGSYDPFFRNFIKILHIQPGRISISVHAKPPICNTFGTLHGGSVGTLTEILSTACARTVVAEDKELFLGEISMSYMSATPANEEVLANASVVKSGRNLTVVAVQFKLKKSGNMAYSTRATFYNMPLSSL</sequence>
<dbReference type="CDD" id="cd03443">
    <property type="entry name" value="PaaI_thioesterase"/>
    <property type="match status" value="2"/>
</dbReference>